<sequence length="39" mass="4326">MVTNGHFLSSNLLLGLVVLPNYELQQLNCPNVVSGQQRE</sequence>
<keyword evidence="1" id="KW-0732">Signal</keyword>
<dbReference type="AlphaFoldDB" id="A0A2P2PLM4"/>
<protein>
    <submittedName>
        <fullName evidence="2">Uncharacterized protein</fullName>
    </submittedName>
</protein>
<dbReference type="EMBL" id="GGEC01075067">
    <property type="protein sequence ID" value="MBX55551.1"/>
    <property type="molecule type" value="Transcribed_RNA"/>
</dbReference>
<organism evidence="2">
    <name type="scientific">Rhizophora mucronata</name>
    <name type="common">Asiatic mangrove</name>
    <dbReference type="NCBI Taxonomy" id="61149"/>
    <lineage>
        <taxon>Eukaryota</taxon>
        <taxon>Viridiplantae</taxon>
        <taxon>Streptophyta</taxon>
        <taxon>Embryophyta</taxon>
        <taxon>Tracheophyta</taxon>
        <taxon>Spermatophyta</taxon>
        <taxon>Magnoliopsida</taxon>
        <taxon>eudicotyledons</taxon>
        <taxon>Gunneridae</taxon>
        <taxon>Pentapetalae</taxon>
        <taxon>rosids</taxon>
        <taxon>fabids</taxon>
        <taxon>Malpighiales</taxon>
        <taxon>Rhizophoraceae</taxon>
        <taxon>Rhizophora</taxon>
    </lineage>
</organism>
<accession>A0A2P2PLM4</accession>
<proteinExistence type="predicted"/>
<evidence type="ECO:0000313" key="2">
    <source>
        <dbReference type="EMBL" id="MBX55551.1"/>
    </source>
</evidence>
<reference evidence="2" key="1">
    <citation type="submission" date="2018-02" db="EMBL/GenBank/DDBJ databases">
        <title>Rhizophora mucronata_Transcriptome.</title>
        <authorList>
            <person name="Meera S.P."/>
            <person name="Sreeshan A."/>
            <person name="Augustine A."/>
        </authorList>
    </citation>
    <scope>NUCLEOTIDE SEQUENCE</scope>
    <source>
        <tissue evidence="2">Leaf</tissue>
    </source>
</reference>
<name>A0A2P2PLM4_RHIMU</name>
<evidence type="ECO:0000256" key="1">
    <source>
        <dbReference type="SAM" id="SignalP"/>
    </source>
</evidence>
<feature type="chain" id="PRO_5015150815" evidence="1">
    <location>
        <begin position="21"/>
        <end position="39"/>
    </location>
</feature>
<feature type="signal peptide" evidence="1">
    <location>
        <begin position="1"/>
        <end position="20"/>
    </location>
</feature>